<organism evidence="1 2">
    <name type="scientific">Eumeta variegata</name>
    <name type="common">Bagworm moth</name>
    <name type="synonym">Eumeta japonica</name>
    <dbReference type="NCBI Taxonomy" id="151549"/>
    <lineage>
        <taxon>Eukaryota</taxon>
        <taxon>Metazoa</taxon>
        <taxon>Ecdysozoa</taxon>
        <taxon>Arthropoda</taxon>
        <taxon>Hexapoda</taxon>
        <taxon>Insecta</taxon>
        <taxon>Pterygota</taxon>
        <taxon>Neoptera</taxon>
        <taxon>Endopterygota</taxon>
        <taxon>Lepidoptera</taxon>
        <taxon>Glossata</taxon>
        <taxon>Ditrysia</taxon>
        <taxon>Tineoidea</taxon>
        <taxon>Psychidae</taxon>
        <taxon>Oiketicinae</taxon>
        <taxon>Eumeta</taxon>
    </lineage>
</organism>
<proteinExistence type="predicted"/>
<keyword evidence="2" id="KW-1185">Reference proteome</keyword>
<comment type="caution">
    <text evidence="1">The sequence shown here is derived from an EMBL/GenBank/DDBJ whole genome shotgun (WGS) entry which is preliminary data.</text>
</comment>
<accession>A0A4C1W7P2</accession>
<evidence type="ECO:0000313" key="2">
    <source>
        <dbReference type="Proteomes" id="UP000299102"/>
    </source>
</evidence>
<dbReference type="AlphaFoldDB" id="A0A4C1W7P2"/>
<dbReference type="EMBL" id="BGZK01000486">
    <property type="protein sequence ID" value="GBP46552.1"/>
    <property type="molecule type" value="Genomic_DNA"/>
</dbReference>
<reference evidence="1 2" key="1">
    <citation type="journal article" date="2019" name="Commun. Biol.">
        <title>The bagworm genome reveals a unique fibroin gene that provides high tensile strength.</title>
        <authorList>
            <person name="Kono N."/>
            <person name="Nakamura H."/>
            <person name="Ohtoshi R."/>
            <person name="Tomita M."/>
            <person name="Numata K."/>
            <person name="Arakawa K."/>
        </authorList>
    </citation>
    <scope>NUCLEOTIDE SEQUENCE [LARGE SCALE GENOMIC DNA]</scope>
</reference>
<gene>
    <name evidence="1" type="ORF">EVAR_21708_1</name>
</gene>
<evidence type="ECO:0000313" key="1">
    <source>
        <dbReference type="EMBL" id="GBP46552.1"/>
    </source>
</evidence>
<name>A0A4C1W7P2_EUMVA</name>
<dbReference type="Proteomes" id="UP000299102">
    <property type="component" value="Unassembled WGS sequence"/>
</dbReference>
<sequence>MEMRSRRIKCEVFLKRRCGDSDVRERHGLTENVRNSVEKDAIFPLVTTTADSSQLKLGQSADSQKG</sequence>
<protein>
    <submittedName>
        <fullName evidence="1">Uncharacterized protein</fullName>
    </submittedName>
</protein>